<name>A0A510JH36_9FUSO</name>
<dbReference type="Pfam" id="PF11899">
    <property type="entry name" value="DUF3419"/>
    <property type="match status" value="1"/>
</dbReference>
<accession>A0A510JH36</accession>
<evidence type="ECO:0000313" key="1">
    <source>
        <dbReference type="EMBL" id="BBM38476.1"/>
    </source>
</evidence>
<protein>
    <recommendedName>
        <fullName evidence="3">S-adenosylmethionine:diacylglycerol 3-amino-3-carboxypropyl transferase</fullName>
    </recommendedName>
</protein>
<dbReference type="PANTHER" id="PTHR47473:SF1">
    <property type="entry name" value="METHYLTRANSFERASE DOMAIN-CONTAINING PROTEIN"/>
    <property type="match status" value="1"/>
</dbReference>
<gene>
    <name evidence="1" type="ORF">JCM16775_1185</name>
</gene>
<sequence length="389" mass="46912">MKSEVKENRVDFSLIRYSQCWEDTEVLLESLNIQENDICFGILSAGDNVFSMLAENPKKVVALDISFPQIALAKLKKEVFNSLSYKEMLEFMGVMKSDKRIEIYDRIRENLDKEVKEYWDFNRESIEKGIIHAGKFEKFFKIFREKILPFVHSKKRIEKLLEKKSRQERIEYYDKYWNNFKWKLMFKLFFSKYIVGKLGRDKEFFRYAEKNISEEMKERSRYALCELNPYENPYINYILTGNYRKDCLPYFLRKENFDKIRRNLHKVEILQSSVEEYLDQIDFKINKFNLSDIFEYMSAENYSKLMEKIYDNAENNALLAYWNLIVERNSEKLGYKETDSEIAVAGKEKNVNGKKYERMKELDKKLHEKDMTFFYTDFIVEKVIKNGNS</sequence>
<reference evidence="1 2" key="1">
    <citation type="submission" date="2019-07" db="EMBL/GenBank/DDBJ databases">
        <title>Complete Genome Sequence of Leptotrichia hofstadii Strain JCM16775.</title>
        <authorList>
            <person name="Watanabe S."/>
            <person name="Cui L."/>
        </authorList>
    </citation>
    <scope>NUCLEOTIDE SEQUENCE [LARGE SCALE GENOMIC DNA]</scope>
    <source>
        <strain evidence="1 2">JCM16775</strain>
    </source>
</reference>
<keyword evidence="2" id="KW-1185">Reference proteome</keyword>
<dbReference type="PANTHER" id="PTHR47473">
    <property type="entry name" value="BTA1P"/>
    <property type="match status" value="1"/>
</dbReference>
<dbReference type="EMBL" id="AP019823">
    <property type="protein sequence ID" value="BBM38476.1"/>
    <property type="molecule type" value="Genomic_DNA"/>
</dbReference>
<organism evidence="1 2">
    <name type="scientific">Leptotrichia hofstadii</name>
    <dbReference type="NCBI Taxonomy" id="157688"/>
    <lineage>
        <taxon>Bacteria</taxon>
        <taxon>Fusobacteriati</taxon>
        <taxon>Fusobacteriota</taxon>
        <taxon>Fusobacteriia</taxon>
        <taxon>Fusobacteriales</taxon>
        <taxon>Leptotrichiaceae</taxon>
        <taxon>Leptotrichia</taxon>
    </lineage>
</organism>
<dbReference type="KEGG" id="lhf:JCM16775_1185"/>
<dbReference type="Proteomes" id="UP000321892">
    <property type="component" value="Chromosome"/>
</dbReference>
<evidence type="ECO:0000313" key="2">
    <source>
        <dbReference type="Proteomes" id="UP000321892"/>
    </source>
</evidence>
<proteinExistence type="predicted"/>
<dbReference type="AlphaFoldDB" id="A0A510JH36"/>
<evidence type="ECO:0008006" key="3">
    <source>
        <dbReference type="Google" id="ProtNLM"/>
    </source>
</evidence>
<dbReference type="RefSeq" id="WP_026746402.1">
    <property type="nucleotide sequence ID" value="NZ_AP019823.1"/>
</dbReference>
<dbReference type="OrthoDB" id="1522784at2"/>
<dbReference type="InterPro" id="IPR021829">
    <property type="entry name" value="DUF3419"/>
</dbReference>